<accession>A0A074Z5N6</accession>
<dbReference type="Proteomes" id="UP000054324">
    <property type="component" value="Unassembled WGS sequence"/>
</dbReference>
<proteinExistence type="predicted"/>
<protein>
    <submittedName>
        <fullName evidence="2">Uncharacterized protein</fullName>
    </submittedName>
</protein>
<dbReference type="KEGG" id="ovi:T265_12223"/>
<gene>
    <name evidence="2" type="ORF">T265_12223</name>
</gene>
<dbReference type="RefSeq" id="XP_009177663.1">
    <property type="nucleotide sequence ID" value="XM_009179399.1"/>
</dbReference>
<sequence length="99" mass="10876">MTGDPSPLQSTNCKTHNYERTSPPYQNNGFSSSRVMALTGKKHSNLENDLTIGTNKESGPERPLLNQTLNRVPSTLHGLSQTLTEFSPENIGASLKMFI</sequence>
<dbReference type="CTD" id="20326391"/>
<evidence type="ECO:0000256" key="1">
    <source>
        <dbReference type="SAM" id="MobiDB-lite"/>
    </source>
</evidence>
<dbReference type="EMBL" id="KL599424">
    <property type="protein sequence ID" value="KER18590.1"/>
    <property type="molecule type" value="Genomic_DNA"/>
</dbReference>
<keyword evidence="3" id="KW-1185">Reference proteome</keyword>
<reference evidence="2 3" key="1">
    <citation type="submission" date="2013-11" db="EMBL/GenBank/DDBJ databases">
        <title>Opisthorchis viverrini - life in the bile duct.</title>
        <authorList>
            <person name="Young N.D."/>
            <person name="Nagarajan N."/>
            <person name="Lin S.J."/>
            <person name="Korhonen P.K."/>
            <person name="Jex A.R."/>
            <person name="Hall R.S."/>
            <person name="Safavi-Hemami H."/>
            <person name="Kaewkong W."/>
            <person name="Bertrand D."/>
            <person name="Gao S."/>
            <person name="Seet Q."/>
            <person name="Wongkham S."/>
            <person name="Teh B.T."/>
            <person name="Wongkham C."/>
            <person name="Intapan P.M."/>
            <person name="Maleewong W."/>
            <person name="Yang X."/>
            <person name="Hu M."/>
            <person name="Wang Z."/>
            <person name="Hofmann A."/>
            <person name="Sternberg P.W."/>
            <person name="Tan P."/>
            <person name="Wang J."/>
            <person name="Gasser R.B."/>
        </authorList>
    </citation>
    <scope>NUCLEOTIDE SEQUENCE [LARGE SCALE GENOMIC DNA]</scope>
</reference>
<dbReference type="AlphaFoldDB" id="A0A074Z5N6"/>
<organism evidence="2 3">
    <name type="scientific">Opisthorchis viverrini</name>
    <name type="common">Southeast Asian liver fluke</name>
    <dbReference type="NCBI Taxonomy" id="6198"/>
    <lineage>
        <taxon>Eukaryota</taxon>
        <taxon>Metazoa</taxon>
        <taxon>Spiralia</taxon>
        <taxon>Lophotrochozoa</taxon>
        <taxon>Platyhelminthes</taxon>
        <taxon>Trematoda</taxon>
        <taxon>Digenea</taxon>
        <taxon>Opisthorchiida</taxon>
        <taxon>Opisthorchiata</taxon>
        <taxon>Opisthorchiidae</taxon>
        <taxon>Opisthorchis</taxon>
    </lineage>
</organism>
<feature type="region of interest" description="Disordered" evidence="1">
    <location>
        <begin position="1"/>
        <end position="31"/>
    </location>
</feature>
<evidence type="ECO:0000313" key="3">
    <source>
        <dbReference type="Proteomes" id="UP000054324"/>
    </source>
</evidence>
<dbReference type="GeneID" id="20326391"/>
<name>A0A074Z5N6_OPIVI</name>
<evidence type="ECO:0000313" key="2">
    <source>
        <dbReference type="EMBL" id="KER18590.1"/>
    </source>
</evidence>